<protein>
    <submittedName>
        <fullName evidence="1">Uncharacterized protein</fullName>
    </submittedName>
</protein>
<dbReference type="PANTHER" id="PTHR33621:SF2">
    <property type="entry name" value="RIBOSOMAL L1 DOMAIN-CONTAINING PROTEIN"/>
    <property type="match status" value="1"/>
</dbReference>
<sequence length="67" mass="7511">MDFHSLPRRDLQSLCKMNKIPANMTNIAMADALQALSMLQAMEEKKKRAALATLDDNCIFSPGRLQC</sequence>
<dbReference type="AlphaFoldDB" id="A0A7I8JJH0"/>
<organism evidence="1">
    <name type="scientific">Spirodela intermedia</name>
    <name type="common">Intermediate duckweed</name>
    <dbReference type="NCBI Taxonomy" id="51605"/>
    <lineage>
        <taxon>Eukaryota</taxon>
        <taxon>Viridiplantae</taxon>
        <taxon>Streptophyta</taxon>
        <taxon>Embryophyta</taxon>
        <taxon>Tracheophyta</taxon>
        <taxon>Spermatophyta</taxon>
        <taxon>Magnoliopsida</taxon>
        <taxon>Liliopsida</taxon>
        <taxon>Araceae</taxon>
        <taxon>Lemnoideae</taxon>
        <taxon>Spirodela</taxon>
    </lineage>
</organism>
<dbReference type="PANTHER" id="PTHR33621">
    <property type="entry name" value="ASPARTIC/GLUTAMIC ACID-RICH PROTEIN"/>
    <property type="match status" value="1"/>
</dbReference>
<dbReference type="OrthoDB" id="1916794at2759"/>
<gene>
    <name evidence="1" type="ORF">SI7747_13015975</name>
    <name evidence="2" type="ORF">SI8410_13017219</name>
</gene>
<dbReference type="Proteomes" id="UP000663760">
    <property type="component" value="Chromosome 13"/>
</dbReference>
<reference evidence="1" key="1">
    <citation type="submission" date="2019-12" db="EMBL/GenBank/DDBJ databases">
        <authorList>
            <person name="Scholz U."/>
            <person name="Mascher M."/>
            <person name="Fiebig A."/>
        </authorList>
    </citation>
    <scope>NUCLEOTIDE SEQUENCE</scope>
</reference>
<dbReference type="EMBL" id="LR743600">
    <property type="protein sequence ID" value="CAA2630329.1"/>
    <property type="molecule type" value="Genomic_DNA"/>
</dbReference>
<evidence type="ECO:0000313" key="3">
    <source>
        <dbReference type="Proteomes" id="UP000663760"/>
    </source>
</evidence>
<proteinExistence type="predicted"/>
<keyword evidence="3" id="KW-1185">Reference proteome</keyword>
<evidence type="ECO:0000313" key="2">
    <source>
        <dbReference type="EMBL" id="CAA7406541.1"/>
    </source>
</evidence>
<dbReference type="EMBL" id="LR746276">
    <property type="protein sequence ID" value="CAA7406541.1"/>
    <property type="molecule type" value="Genomic_DNA"/>
</dbReference>
<accession>A0A7I8JJH0</accession>
<evidence type="ECO:0000313" key="1">
    <source>
        <dbReference type="EMBL" id="CAA2630329.1"/>
    </source>
</evidence>
<name>A0A7I8JJH0_SPIIN</name>